<evidence type="ECO:0000313" key="2">
    <source>
        <dbReference type="EMBL" id="GFS49385.1"/>
    </source>
</evidence>
<dbReference type="AlphaFoldDB" id="A0A8X6JPJ1"/>
<name>A0A8X6JPJ1_NEPPI</name>
<organism evidence="2 3">
    <name type="scientific">Nephila pilipes</name>
    <name type="common">Giant wood spider</name>
    <name type="synonym">Nephila maculata</name>
    <dbReference type="NCBI Taxonomy" id="299642"/>
    <lineage>
        <taxon>Eukaryota</taxon>
        <taxon>Metazoa</taxon>
        <taxon>Ecdysozoa</taxon>
        <taxon>Arthropoda</taxon>
        <taxon>Chelicerata</taxon>
        <taxon>Arachnida</taxon>
        <taxon>Araneae</taxon>
        <taxon>Araneomorphae</taxon>
        <taxon>Entelegynae</taxon>
        <taxon>Araneoidea</taxon>
        <taxon>Nephilidae</taxon>
        <taxon>Nephila</taxon>
    </lineage>
</organism>
<comment type="caution">
    <text evidence="2">The sequence shown here is derived from an EMBL/GenBank/DDBJ whole genome shotgun (WGS) entry which is preliminary data.</text>
</comment>
<proteinExistence type="predicted"/>
<keyword evidence="3" id="KW-1185">Reference proteome</keyword>
<evidence type="ECO:0000313" key="3">
    <source>
        <dbReference type="Proteomes" id="UP000887013"/>
    </source>
</evidence>
<feature type="region of interest" description="Disordered" evidence="1">
    <location>
        <begin position="137"/>
        <end position="159"/>
    </location>
</feature>
<sequence length="159" mass="18349">MASQCGGARTQFGIQGDNKPTTGFGEQLLCYSKENVGKNCLQPRDSSRGDSSSPPLWTRREGRCLCCTNGDGNIRKPARIIYYEIPKPKFRGISVTERDYKVHTIQKREIPAWHPKRSQPWRRLTIPCENMTTYKKDFQPPPPRLLHRRTPATRNRNSY</sequence>
<reference evidence="2" key="1">
    <citation type="submission" date="2020-08" db="EMBL/GenBank/DDBJ databases">
        <title>Multicomponent nature underlies the extraordinary mechanical properties of spider dragline silk.</title>
        <authorList>
            <person name="Kono N."/>
            <person name="Nakamura H."/>
            <person name="Mori M."/>
            <person name="Yoshida Y."/>
            <person name="Ohtoshi R."/>
            <person name="Malay A.D."/>
            <person name="Moran D.A.P."/>
            <person name="Tomita M."/>
            <person name="Numata K."/>
            <person name="Arakawa K."/>
        </authorList>
    </citation>
    <scope>NUCLEOTIDE SEQUENCE</scope>
</reference>
<dbReference type="EMBL" id="BMAW01045360">
    <property type="protein sequence ID" value="GFS49385.1"/>
    <property type="molecule type" value="Genomic_DNA"/>
</dbReference>
<dbReference type="OrthoDB" id="6433650at2759"/>
<dbReference type="Proteomes" id="UP000887013">
    <property type="component" value="Unassembled WGS sequence"/>
</dbReference>
<evidence type="ECO:0000256" key="1">
    <source>
        <dbReference type="SAM" id="MobiDB-lite"/>
    </source>
</evidence>
<protein>
    <submittedName>
        <fullName evidence="2">Uncharacterized protein</fullName>
    </submittedName>
</protein>
<accession>A0A8X6JPJ1</accession>
<gene>
    <name evidence="2" type="primary">AVEN_88618_1</name>
    <name evidence="2" type="ORF">NPIL_411151</name>
</gene>